<feature type="signal peptide" evidence="1">
    <location>
        <begin position="1"/>
        <end position="21"/>
    </location>
</feature>
<sequence>MSLGVIRGLFLVAALSVSALAAASWYEPSPGVISSNGRSYCLSPELKRGEAPVSAQANQNLLLLVMGLSQGFR</sequence>
<evidence type="ECO:0000313" key="2">
    <source>
        <dbReference type="EMBL" id="SFI36877.1"/>
    </source>
</evidence>
<dbReference type="RefSeq" id="WP_074881267.1">
    <property type="nucleotide sequence ID" value="NZ_FORC01000001.1"/>
</dbReference>
<organism evidence="2 3">
    <name type="scientific">Phytopseudomonas argentinensis</name>
    <dbReference type="NCBI Taxonomy" id="289370"/>
    <lineage>
        <taxon>Bacteria</taxon>
        <taxon>Pseudomonadati</taxon>
        <taxon>Pseudomonadota</taxon>
        <taxon>Gammaproteobacteria</taxon>
        <taxon>Pseudomonadales</taxon>
        <taxon>Pseudomonadaceae</taxon>
        <taxon>Phytopseudomonas</taxon>
    </lineage>
</organism>
<accession>A0A1I3HMR8</accession>
<keyword evidence="1" id="KW-0732">Signal</keyword>
<dbReference type="OrthoDB" id="7017559at2"/>
<proteinExistence type="predicted"/>
<reference evidence="3" key="1">
    <citation type="submission" date="2016-10" db="EMBL/GenBank/DDBJ databases">
        <authorList>
            <person name="Varghese N."/>
            <person name="Submissions S."/>
        </authorList>
    </citation>
    <scope>NUCLEOTIDE SEQUENCE [LARGE SCALE GENOMIC DNA]</scope>
    <source>
        <strain evidence="3">LMG 22563</strain>
    </source>
</reference>
<dbReference type="AlphaFoldDB" id="A0A1I3HMR8"/>
<protein>
    <submittedName>
        <fullName evidence="2">Uncharacterized protein</fullName>
    </submittedName>
</protein>
<gene>
    <name evidence="2" type="ORF">SAMN05216602_1022</name>
</gene>
<feature type="chain" id="PRO_5044372831" evidence="1">
    <location>
        <begin position="22"/>
        <end position="73"/>
    </location>
</feature>
<name>A0A1I3HMR8_9GAMM</name>
<dbReference type="STRING" id="289370.SAMN05216602_1022"/>
<dbReference type="Proteomes" id="UP000183018">
    <property type="component" value="Unassembled WGS sequence"/>
</dbReference>
<keyword evidence="3" id="KW-1185">Reference proteome</keyword>
<evidence type="ECO:0000313" key="3">
    <source>
        <dbReference type="Proteomes" id="UP000183018"/>
    </source>
</evidence>
<evidence type="ECO:0000256" key="1">
    <source>
        <dbReference type="SAM" id="SignalP"/>
    </source>
</evidence>
<dbReference type="EMBL" id="FORC01000001">
    <property type="protein sequence ID" value="SFI36877.1"/>
    <property type="molecule type" value="Genomic_DNA"/>
</dbReference>